<evidence type="ECO:0000256" key="2">
    <source>
        <dbReference type="ARBA" id="ARBA00022475"/>
    </source>
</evidence>
<evidence type="ECO:0000256" key="4">
    <source>
        <dbReference type="ARBA" id="ARBA00022989"/>
    </source>
</evidence>
<gene>
    <name evidence="8" type="ORF">FC24_GL002182</name>
</gene>
<dbReference type="Pfam" id="PF03772">
    <property type="entry name" value="Competence"/>
    <property type="match status" value="1"/>
</dbReference>
<dbReference type="PANTHER" id="PTHR30619">
    <property type="entry name" value="DNA INTERNALIZATION/COMPETENCE PROTEIN COMEC/REC2"/>
    <property type="match status" value="1"/>
</dbReference>
<dbReference type="EMBL" id="AYYI01000009">
    <property type="protein sequence ID" value="KRM99628.1"/>
    <property type="molecule type" value="Genomic_DNA"/>
</dbReference>
<dbReference type="AlphaFoldDB" id="A0A0R2DHW4"/>
<evidence type="ECO:0000256" key="3">
    <source>
        <dbReference type="ARBA" id="ARBA00022692"/>
    </source>
</evidence>
<sequence>MRNYWIFLAGLAVILSFAILSAQKWAWLIAVCVVLRICLTRQLRLISVTLILASLMAGYFYHYQQLMPKPPTGDLILVQPDHSDVSGDQLRLEAQDLATKQNVQVYYYLPDQRTQQFWQHQRKTLIVKIQGDYQLANPATNQAEFNYAAYLKQQKRTFYILNADELKVVKQAPQSFRNRLHRLRKKQLLNSQDLPEPLGQYYRSLVLGYQGQDFKATGTLFKQLGLIHLFSLSGLHVYYFVALIQWGLLRLRRPREHVALLLLVLLPLYALFAGASTSLRRAVLLCWLHIFNQYFDLKVAPLDCFAVVVLVNLIYQPYLFFSLGGQLSYLLSFALLFLSNFSEWRRTLWLNLISLPLLLYHVYEWHWLTVFLNFLMMPLFSYAILPLTLLGGLVTPIVPLIGQLIAQSFTGLQTFLSWFAKPQFMLTYGQLPAILVCLCLSLLFFSLAAKHHKISYYLGLTIIYVGSFLWVHFPLQGRVIFFDIGQGDSILIESAFHREVTLIDTGGRLNFAKETWQKRNSQSRAERIIVPYLKSRGIKHIDQIFLSHQDADHVGDLPAILKHFPVTNIYFPAGMEHNAQFKRRIWPYRNQVAWHPLLRGQSPTCKTFACQVLAPETPGAGTNEDSLVLRLLINQKVWLFTGDLPSEREERLISQVPIQADYLKAGHHGSKTSSSDAFLAAVKPKRVVISAGRHNRYGHPHSETLLRYQNAGIPFQTTAEQGMIIWTFDDRWRSFLNGEERKNDYGSVSIKKSP</sequence>
<dbReference type="OrthoDB" id="9761531at2"/>
<dbReference type="NCBIfam" id="TIGR00361">
    <property type="entry name" value="ComEC_Rec2"/>
    <property type="match status" value="1"/>
</dbReference>
<dbReference type="Pfam" id="PF00753">
    <property type="entry name" value="Lactamase_B"/>
    <property type="match status" value="1"/>
</dbReference>
<feature type="domain" description="Metallo-beta-lactamase" evidence="7">
    <location>
        <begin position="486"/>
        <end position="693"/>
    </location>
</feature>
<dbReference type="InterPro" id="IPR052159">
    <property type="entry name" value="Competence_DNA_uptake"/>
</dbReference>
<evidence type="ECO:0000313" key="8">
    <source>
        <dbReference type="EMBL" id="KRM99628.1"/>
    </source>
</evidence>
<feature type="transmembrane region" description="Helical" evidence="6">
    <location>
        <begin position="6"/>
        <end position="35"/>
    </location>
</feature>
<protein>
    <submittedName>
        <fullName evidence="8">Type II secretion competence system, protein ComEC-like</fullName>
    </submittedName>
</protein>
<dbReference type="GO" id="GO:0030420">
    <property type="term" value="P:establishment of competence for transformation"/>
    <property type="evidence" value="ECO:0007669"/>
    <property type="project" value="InterPro"/>
</dbReference>
<dbReference type="SMART" id="SM00849">
    <property type="entry name" value="Lactamase_B"/>
    <property type="match status" value="1"/>
</dbReference>
<reference evidence="8 9" key="1">
    <citation type="journal article" date="2015" name="Genome Announc.">
        <title>Expanding the biotechnology potential of lactobacilli through comparative genomics of 213 strains and associated genera.</title>
        <authorList>
            <person name="Sun Z."/>
            <person name="Harris H.M."/>
            <person name="McCann A."/>
            <person name="Guo C."/>
            <person name="Argimon S."/>
            <person name="Zhang W."/>
            <person name="Yang X."/>
            <person name="Jeffery I.B."/>
            <person name="Cooney J.C."/>
            <person name="Kagawa T.F."/>
            <person name="Liu W."/>
            <person name="Song Y."/>
            <person name="Salvetti E."/>
            <person name="Wrobel A."/>
            <person name="Rasinkangas P."/>
            <person name="Parkhill J."/>
            <person name="Rea M.C."/>
            <person name="O'Sullivan O."/>
            <person name="Ritari J."/>
            <person name="Douillard F.P."/>
            <person name="Paul Ross R."/>
            <person name="Yang R."/>
            <person name="Briner A.E."/>
            <person name="Felis G.E."/>
            <person name="de Vos W.M."/>
            <person name="Barrangou R."/>
            <person name="Klaenhammer T.R."/>
            <person name="Caufield P.W."/>
            <person name="Cui Y."/>
            <person name="Zhang H."/>
            <person name="O'Toole P.W."/>
        </authorList>
    </citation>
    <scope>NUCLEOTIDE SEQUENCE [LARGE SCALE GENOMIC DNA]</scope>
    <source>
        <strain evidence="8 9">DSM 20253</strain>
    </source>
</reference>
<evidence type="ECO:0000256" key="5">
    <source>
        <dbReference type="ARBA" id="ARBA00023136"/>
    </source>
</evidence>
<dbReference type="PATRIC" id="fig|1423796.3.peg.2214"/>
<feature type="transmembrane region" description="Helical" evidence="6">
    <location>
        <begin position="258"/>
        <end position="279"/>
    </location>
</feature>
<comment type="caution">
    <text evidence="8">The sequence shown here is derived from an EMBL/GenBank/DDBJ whole genome shotgun (WGS) entry which is preliminary data.</text>
</comment>
<evidence type="ECO:0000256" key="1">
    <source>
        <dbReference type="ARBA" id="ARBA00004651"/>
    </source>
</evidence>
<dbReference type="InterPro" id="IPR004477">
    <property type="entry name" value="ComEC_N"/>
</dbReference>
<feature type="transmembrane region" description="Helical" evidence="6">
    <location>
        <begin position="454"/>
        <end position="473"/>
    </location>
</feature>
<dbReference type="Gene3D" id="3.60.15.10">
    <property type="entry name" value="Ribonuclease Z/Hydroxyacylglutathione hydrolase-like"/>
    <property type="match status" value="1"/>
</dbReference>
<dbReference type="SUPFAM" id="SSF56281">
    <property type="entry name" value="Metallo-hydrolase/oxidoreductase"/>
    <property type="match status" value="1"/>
</dbReference>
<organism evidence="8 9">
    <name type="scientific">Loigolactobacillus rennini DSM 20253</name>
    <dbReference type="NCBI Taxonomy" id="1423796"/>
    <lineage>
        <taxon>Bacteria</taxon>
        <taxon>Bacillati</taxon>
        <taxon>Bacillota</taxon>
        <taxon>Bacilli</taxon>
        <taxon>Lactobacillales</taxon>
        <taxon>Lactobacillaceae</taxon>
        <taxon>Loigolactobacillus</taxon>
    </lineage>
</organism>
<feature type="transmembrane region" description="Helical" evidence="6">
    <location>
        <begin position="299"/>
        <end position="315"/>
    </location>
</feature>
<dbReference type="CDD" id="cd07731">
    <property type="entry name" value="ComA-like_MBL-fold"/>
    <property type="match status" value="1"/>
</dbReference>
<dbReference type="InterPro" id="IPR036866">
    <property type="entry name" value="RibonucZ/Hydroxyglut_hydro"/>
</dbReference>
<feature type="transmembrane region" description="Helical" evidence="6">
    <location>
        <begin position="426"/>
        <end position="447"/>
    </location>
</feature>
<keyword evidence="3 6" id="KW-0812">Transmembrane</keyword>
<dbReference type="PANTHER" id="PTHR30619:SF7">
    <property type="entry name" value="BETA-LACTAMASE DOMAIN PROTEIN"/>
    <property type="match status" value="1"/>
</dbReference>
<keyword evidence="2" id="KW-1003">Cell membrane</keyword>
<dbReference type="Proteomes" id="UP000051638">
    <property type="component" value="Unassembled WGS sequence"/>
</dbReference>
<name>A0A0R2DHW4_9LACO</name>
<comment type="subcellular location">
    <subcellularLocation>
        <location evidence="1">Cell membrane</location>
        <topology evidence="1">Multi-pass membrane protein</topology>
    </subcellularLocation>
</comment>
<keyword evidence="5 6" id="KW-0472">Membrane</keyword>
<dbReference type="GO" id="GO:0005886">
    <property type="term" value="C:plasma membrane"/>
    <property type="evidence" value="ECO:0007669"/>
    <property type="project" value="UniProtKB-SubCell"/>
</dbReference>
<keyword evidence="9" id="KW-1185">Reference proteome</keyword>
<dbReference type="InterPro" id="IPR001279">
    <property type="entry name" value="Metallo-B-lactamas"/>
</dbReference>
<dbReference type="InterPro" id="IPR004797">
    <property type="entry name" value="Competence_ComEC/Rec2"/>
</dbReference>
<evidence type="ECO:0000256" key="6">
    <source>
        <dbReference type="SAM" id="Phobius"/>
    </source>
</evidence>
<dbReference type="NCBIfam" id="TIGR00360">
    <property type="entry name" value="ComEC_N-term"/>
    <property type="match status" value="1"/>
</dbReference>
<proteinExistence type="predicted"/>
<dbReference type="InterPro" id="IPR035681">
    <property type="entry name" value="ComA-like_MBL"/>
</dbReference>
<feature type="transmembrane region" description="Helical" evidence="6">
    <location>
        <begin position="226"/>
        <end position="246"/>
    </location>
</feature>
<accession>A0A0R2DHW4</accession>
<dbReference type="STRING" id="1423796.FC24_GL002182"/>
<keyword evidence="4 6" id="KW-1133">Transmembrane helix</keyword>
<feature type="transmembrane region" description="Helical" evidence="6">
    <location>
        <begin position="42"/>
        <end position="61"/>
    </location>
</feature>
<evidence type="ECO:0000313" key="9">
    <source>
        <dbReference type="Proteomes" id="UP000051638"/>
    </source>
</evidence>
<evidence type="ECO:0000259" key="7">
    <source>
        <dbReference type="SMART" id="SM00849"/>
    </source>
</evidence>